<dbReference type="Gene3D" id="3.10.20.30">
    <property type="match status" value="1"/>
</dbReference>
<dbReference type="RefSeq" id="WP_243124271.1">
    <property type="nucleotide sequence ID" value="NZ_QFGA01000004.1"/>
</dbReference>
<proteinExistence type="predicted"/>
<dbReference type="PROSITE" id="PS00197">
    <property type="entry name" value="2FE2S_FER_1"/>
    <property type="match status" value="1"/>
</dbReference>
<dbReference type="InterPro" id="IPR036884">
    <property type="entry name" value="2Fe-2S-bd_dom_sf"/>
</dbReference>
<evidence type="ECO:0000256" key="4">
    <source>
        <dbReference type="ARBA" id="ARBA00023004"/>
    </source>
</evidence>
<dbReference type="SUPFAM" id="SSF54292">
    <property type="entry name" value="2Fe-2S ferredoxin-like"/>
    <property type="match status" value="1"/>
</dbReference>
<evidence type="ECO:0000256" key="5">
    <source>
        <dbReference type="ARBA" id="ARBA00023014"/>
    </source>
</evidence>
<dbReference type="GO" id="GO:0050138">
    <property type="term" value="F:nicotinate dehydrogenase activity"/>
    <property type="evidence" value="ECO:0007669"/>
    <property type="project" value="UniProtKB-EC"/>
</dbReference>
<dbReference type="GO" id="GO:0046872">
    <property type="term" value="F:metal ion binding"/>
    <property type="evidence" value="ECO:0007669"/>
    <property type="project" value="UniProtKB-KW"/>
</dbReference>
<dbReference type="SUPFAM" id="SSF47741">
    <property type="entry name" value="CO dehydrogenase ISP C-domain like"/>
    <property type="match status" value="1"/>
</dbReference>
<dbReference type="GO" id="GO:0051537">
    <property type="term" value="F:2 iron, 2 sulfur cluster binding"/>
    <property type="evidence" value="ECO:0007669"/>
    <property type="project" value="UniProtKB-KW"/>
</dbReference>
<evidence type="ECO:0000259" key="7">
    <source>
        <dbReference type="PROSITE" id="PS51085"/>
    </source>
</evidence>
<dbReference type="EMBL" id="QFGA01000004">
    <property type="protein sequence ID" value="TEB04455.1"/>
    <property type="molecule type" value="Genomic_DNA"/>
</dbReference>
<evidence type="ECO:0000256" key="6">
    <source>
        <dbReference type="ARBA" id="ARBA00060707"/>
    </source>
</evidence>
<keyword evidence="9" id="KW-1185">Reference proteome</keyword>
<dbReference type="Pfam" id="PF00111">
    <property type="entry name" value="Fer2"/>
    <property type="match status" value="1"/>
</dbReference>
<dbReference type="InterPro" id="IPR051452">
    <property type="entry name" value="Diverse_Oxidoreductases"/>
</dbReference>
<evidence type="ECO:0000256" key="2">
    <source>
        <dbReference type="ARBA" id="ARBA00022723"/>
    </source>
</evidence>
<protein>
    <submittedName>
        <fullName evidence="8">Nicotinate dehydrogenase small FeS subunit</fullName>
        <ecNumber evidence="8">1.17.1.5</ecNumber>
    </submittedName>
</protein>
<reference evidence="8 9" key="1">
    <citation type="journal article" date="2018" name="Environ. Microbiol.">
        <title>Novel energy conservation strategies and behaviour of Pelotomaculum schinkii driving syntrophic propionate catabolism.</title>
        <authorList>
            <person name="Hidalgo-Ahumada C.A.P."/>
            <person name="Nobu M.K."/>
            <person name="Narihiro T."/>
            <person name="Tamaki H."/>
            <person name="Liu W.T."/>
            <person name="Kamagata Y."/>
            <person name="Stams A.J.M."/>
            <person name="Imachi H."/>
            <person name="Sousa D.Z."/>
        </authorList>
    </citation>
    <scope>NUCLEOTIDE SEQUENCE [LARGE SCALE GENOMIC DNA]</scope>
    <source>
        <strain evidence="8 9">HH</strain>
    </source>
</reference>
<dbReference type="Proteomes" id="UP000298324">
    <property type="component" value="Unassembled WGS sequence"/>
</dbReference>
<gene>
    <name evidence="8" type="primary">ndhS_2</name>
    <name evidence="8" type="ORF">Psch_04182</name>
</gene>
<dbReference type="PANTHER" id="PTHR44379">
    <property type="entry name" value="OXIDOREDUCTASE WITH IRON-SULFUR SUBUNIT"/>
    <property type="match status" value="1"/>
</dbReference>
<accession>A0A4Y7R683</accession>
<dbReference type="CDD" id="cd00207">
    <property type="entry name" value="fer2"/>
    <property type="match status" value="1"/>
</dbReference>
<evidence type="ECO:0000256" key="3">
    <source>
        <dbReference type="ARBA" id="ARBA00023002"/>
    </source>
</evidence>
<dbReference type="Pfam" id="PF01799">
    <property type="entry name" value="Fer2_2"/>
    <property type="match status" value="1"/>
</dbReference>
<dbReference type="InterPro" id="IPR036010">
    <property type="entry name" value="2Fe-2S_ferredoxin-like_sf"/>
</dbReference>
<dbReference type="InterPro" id="IPR006058">
    <property type="entry name" value="2Fe2S_fd_BS"/>
</dbReference>
<feature type="domain" description="2Fe-2S ferredoxin-type" evidence="7">
    <location>
        <begin position="3"/>
        <end position="79"/>
    </location>
</feature>
<dbReference type="Gene3D" id="1.10.150.120">
    <property type="entry name" value="[2Fe-2S]-binding domain"/>
    <property type="match status" value="1"/>
</dbReference>
<keyword evidence="4" id="KW-0408">Iron</keyword>
<dbReference type="InterPro" id="IPR012675">
    <property type="entry name" value="Beta-grasp_dom_sf"/>
</dbReference>
<organism evidence="8 9">
    <name type="scientific">Pelotomaculum schinkii</name>
    <dbReference type="NCBI Taxonomy" id="78350"/>
    <lineage>
        <taxon>Bacteria</taxon>
        <taxon>Bacillati</taxon>
        <taxon>Bacillota</taxon>
        <taxon>Clostridia</taxon>
        <taxon>Eubacteriales</taxon>
        <taxon>Desulfotomaculaceae</taxon>
        <taxon>Pelotomaculum</taxon>
    </lineage>
</organism>
<keyword evidence="3 8" id="KW-0560">Oxidoreductase</keyword>
<dbReference type="InterPro" id="IPR001041">
    <property type="entry name" value="2Fe-2S_ferredoxin-type"/>
</dbReference>
<dbReference type="AlphaFoldDB" id="A0A4Y7R683"/>
<dbReference type="PROSITE" id="PS51085">
    <property type="entry name" value="2FE2S_FER_2"/>
    <property type="match status" value="1"/>
</dbReference>
<name>A0A4Y7R683_9FIRM</name>
<dbReference type="FunFam" id="3.10.20.30:FF:000020">
    <property type="entry name" value="Xanthine dehydrogenase iron-sulfur subunit"/>
    <property type="match status" value="1"/>
</dbReference>
<comment type="caution">
    <text evidence="8">The sequence shown here is derived from an EMBL/GenBank/DDBJ whole genome shotgun (WGS) entry which is preliminary data.</text>
</comment>
<dbReference type="PANTHER" id="PTHR44379:SF8">
    <property type="entry name" value="XANTHINE DEHYDROGENASE IRON-SULFUR-BINDING SUBUNIT XDHC-RELATED"/>
    <property type="match status" value="1"/>
</dbReference>
<keyword evidence="1" id="KW-0001">2Fe-2S</keyword>
<evidence type="ECO:0000313" key="8">
    <source>
        <dbReference type="EMBL" id="TEB04455.1"/>
    </source>
</evidence>
<comment type="pathway">
    <text evidence="6">Alkaloid degradation; nicotine degradation.</text>
</comment>
<evidence type="ECO:0000313" key="9">
    <source>
        <dbReference type="Proteomes" id="UP000298324"/>
    </source>
</evidence>
<sequence>MKKQVRLVVNGHLWEGEVDVGTTLLDLLRDDMGLTGAKKGCDGGECGACTVLLNGQPVNSCLVLAVSLDGDIVETIEGLDDEESRIIKESYVATGAVQCGFCSPGMIIATKGLLNQNPNPTVEEIETAFVGHLCRCTGYARTVEAVQRAVRLLNEPKQN</sequence>
<dbReference type="InterPro" id="IPR002888">
    <property type="entry name" value="2Fe-2S-bd"/>
</dbReference>
<keyword evidence="2" id="KW-0479">Metal-binding</keyword>
<evidence type="ECO:0000256" key="1">
    <source>
        <dbReference type="ARBA" id="ARBA00022714"/>
    </source>
</evidence>
<dbReference type="EC" id="1.17.1.5" evidence="8"/>
<keyword evidence="5" id="KW-0411">Iron-sulfur</keyword>